<dbReference type="InterPro" id="IPR027417">
    <property type="entry name" value="P-loop_NTPase"/>
</dbReference>
<dbReference type="PROSITE" id="PS51194">
    <property type="entry name" value="HELICASE_CTER"/>
    <property type="match status" value="1"/>
</dbReference>
<accession>A0A9X3S265</accession>
<dbReference type="Proteomes" id="UP001149140">
    <property type="component" value="Unassembled WGS sequence"/>
</dbReference>
<dbReference type="InterPro" id="IPR011545">
    <property type="entry name" value="DEAD/DEAH_box_helicase_dom"/>
</dbReference>
<dbReference type="InterPro" id="IPR052511">
    <property type="entry name" value="ATP-dep_Helicase"/>
</dbReference>
<dbReference type="Pfam" id="PF23235">
    <property type="entry name" value="WHD_3rd_Lhr"/>
    <property type="match status" value="1"/>
</dbReference>
<evidence type="ECO:0000256" key="1">
    <source>
        <dbReference type="ARBA" id="ARBA00022741"/>
    </source>
</evidence>
<keyword evidence="3" id="KW-0378">Hydrolase</keyword>
<dbReference type="InterPro" id="IPR055369">
    <property type="entry name" value="WH2_Lhr"/>
</dbReference>
<name>A0A9X3S265_9ACTN</name>
<proteinExistence type="predicted"/>
<evidence type="ECO:0000256" key="8">
    <source>
        <dbReference type="ARBA" id="ARBA00023235"/>
    </source>
</evidence>
<evidence type="ECO:0000256" key="5">
    <source>
        <dbReference type="ARBA" id="ARBA00022840"/>
    </source>
</evidence>
<dbReference type="Gene3D" id="3.40.50.300">
    <property type="entry name" value="P-loop containing nucleotide triphosphate hydrolases"/>
    <property type="match status" value="2"/>
</dbReference>
<organism evidence="11 12">
    <name type="scientific">Solirubrobacter ginsenosidimutans</name>
    <dbReference type="NCBI Taxonomy" id="490573"/>
    <lineage>
        <taxon>Bacteria</taxon>
        <taxon>Bacillati</taxon>
        <taxon>Actinomycetota</taxon>
        <taxon>Thermoleophilia</taxon>
        <taxon>Solirubrobacterales</taxon>
        <taxon>Solirubrobacteraceae</taxon>
        <taxon>Solirubrobacter</taxon>
    </lineage>
</organism>
<dbReference type="GO" id="GO:0005524">
    <property type="term" value="F:ATP binding"/>
    <property type="evidence" value="ECO:0007669"/>
    <property type="project" value="UniProtKB-KW"/>
</dbReference>
<keyword evidence="12" id="KW-1185">Reference proteome</keyword>
<evidence type="ECO:0000256" key="4">
    <source>
        <dbReference type="ARBA" id="ARBA00022806"/>
    </source>
</evidence>
<dbReference type="PROSITE" id="PS51192">
    <property type="entry name" value="HELICASE_ATP_BIND_1"/>
    <property type="match status" value="1"/>
</dbReference>
<dbReference type="InterPro" id="IPR055367">
    <property type="entry name" value="WH4_Lhr"/>
</dbReference>
<dbReference type="PANTHER" id="PTHR47962:SF5">
    <property type="entry name" value="ATP-DEPENDENT HELICASE LHR-RELATED"/>
    <property type="match status" value="1"/>
</dbReference>
<evidence type="ECO:0000256" key="7">
    <source>
        <dbReference type="ARBA" id="ARBA00023204"/>
    </source>
</evidence>
<keyword evidence="7" id="KW-0234">DNA repair</keyword>
<dbReference type="Pfam" id="PF19306">
    <property type="entry name" value="WHD_Lhr"/>
    <property type="match status" value="1"/>
</dbReference>
<dbReference type="InterPro" id="IPR003593">
    <property type="entry name" value="AAA+_ATPase"/>
</dbReference>
<dbReference type="PANTHER" id="PTHR47962">
    <property type="entry name" value="ATP-DEPENDENT HELICASE LHR-RELATED-RELATED"/>
    <property type="match status" value="1"/>
</dbReference>
<dbReference type="GO" id="GO:0004386">
    <property type="term" value="F:helicase activity"/>
    <property type="evidence" value="ECO:0007669"/>
    <property type="project" value="UniProtKB-KW"/>
</dbReference>
<dbReference type="GO" id="GO:0016887">
    <property type="term" value="F:ATP hydrolysis activity"/>
    <property type="evidence" value="ECO:0007669"/>
    <property type="project" value="TreeGrafter"/>
</dbReference>
<dbReference type="InterPro" id="IPR013701">
    <property type="entry name" value="Lhr-like_DEAD/DEAH_assoc"/>
</dbReference>
<dbReference type="CDD" id="cd18796">
    <property type="entry name" value="SF2_C_LHR"/>
    <property type="match status" value="1"/>
</dbReference>
<dbReference type="SMART" id="SM00382">
    <property type="entry name" value="AAA"/>
    <property type="match status" value="1"/>
</dbReference>
<dbReference type="Pfam" id="PF23234">
    <property type="entry name" value="WHD_4th_Lhr"/>
    <property type="match status" value="1"/>
</dbReference>
<dbReference type="GO" id="GO:0006281">
    <property type="term" value="P:DNA repair"/>
    <property type="evidence" value="ECO:0007669"/>
    <property type="project" value="UniProtKB-KW"/>
</dbReference>
<reference evidence="11" key="1">
    <citation type="submission" date="2022-10" db="EMBL/GenBank/DDBJ databases">
        <title>The WGS of Solirubrobacter ginsenosidimutans DSM 21036.</title>
        <authorList>
            <person name="Jiang Z."/>
        </authorList>
    </citation>
    <scope>NUCLEOTIDE SEQUENCE</scope>
    <source>
        <strain evidence="11">DSM 21036</strain>
    </source>
</reference>
<dbReference type="InterPro" id="IPR001650">
    <property type="entry name" value="Helicase_C-like"/>
</dbReference>
<dbReference type="InterPro" id="IPR014001">
    <property type="entry name" value="Helicase_ATP-bd"/>
</dbReference>
<evidence type="ECO:0000259" key="9">
    <source>
        <dbReference type="PROSITE" id="PS51192"/>
    </source>
</evidence>
<dbReference type="EMBL" id="JAPDOD010000023">
    <property type="protein sequence ID" value="MDA0163199.1"/>
    <property type="molecule type" value="Genomic_DNA"/>
</dbReference>
<keyword evidence="1" id="KW-0547">Nucleotide-binding</keyword>
<keyword evidence="8" id="KW-0413">Isomerase</keyword>
<dbReference type="SMART" id="SM00490">
    <property type="entry name" value="HELICc"/>
    <property type="match status" value="1"/>
</dbReference>
<evidence type="ECO:0000256" key="3">
    <source>
        <dbReference type="ARBA" id="ARBA00022801"/>
    </source>
</evidence>
<evidence type="ECO:0000256" key="6">
    <source>
        <dbReference type="ARBA" id="ARBA00023125"/>
    </source>
</evidence>
<dbReference type="InterPro" id="IPR045628">
    <property type="entry name" value="Lhr_WH_dom"/>
</dbReference>
<evidence type="ECO:0000259" key="10">
    <source>
        <dbReference type="PROSITE" id="PS51194"/>
    </source>
</evidence>
<dbReference type="Pfam" id="PF00271">
    <property type="entry name" value="Helicase_C"/>
    <property type="match status" value="1"/>
</dbReference>
<dbReference type="Pfam" id="PF23236">
    <property type="entry name" value="WHD_2nd_Lhr"/>
    <property type="match status" value="1"/>
</dbReference>
<evidence type="ECO:0000256" key="2">
    <source>
        <dbReference type="ARBA" id="ARBA00022763"/>
    </source>
</evidence>
<keyword evidence="4 11" id="KW-0347">Helicase</keyword>
<sequence>MADPLAHFTPQVREWFGRAFAEPTAAQEQAWPAIATGEHVLISAPTGSGKTLAAFLYGLDQFVARPTHEQTRLVYVSPLKALSYDVEKNLRAPLRGIGAELNVAIRTGDTPQKERRDMVKHPPDVLITTPESLYLMLTSGARALFEGTETVILDEIHAVAQTKRGAHLAITLERLVEQAGRDVQRVGLSATQNPLEEVGRFMVGPSRRVTVVDTGVRKPLDLKIHVPVESMVEPENMDLELDPFKGGEATRKSIWPAMYPELLKLVREHTSTLIFVNNRRAAERLALRLNELAEEPLARAHHGSLAREERLVVEEQLKAGELPCLVATSSLELGIDMGAIDLVLQVESPKSVTAGLQRIGRAGHNVGDISKGRIFPKFRADLLECAVVAQRMREGKIETTVVPRNPLDVLAQQIVAMSASAEDEVLSVDLLAAMLARTYTYSELSRAQLENVLDMLDGRYPSEEFGELRPRIVWDRVAGTIRARKGSRALAITNAGTIPDRGLYSVNLPDGRRVGELDEEMVYEARAGQVFLLGASSWRIEEITRDRVIVTPAPGVPGAVPFWKGDGLGRPKELGEAIGAFARWAVEQSQETLAKDFDLDPRAASNLLEFLLEQQEATRVIPSDRTIVIERFRDEIGDWRVCVLSPFGGRVHAAWGLALSARIREVYGLESDAIWSDDGIIVHLPDADEPPGEELVMIEPDELEDLVVGELGGSALFGARFRENAGRALLIPRAYPGRRTPLWQQRLKSQSLLEVARRYAQFPIVLETYREVLRDVLDLPGLHDLLTKLHRRELSLVEVETPTASPFASSLLFDYVATYMYEGDQPNAERRAAALALDRELLRELLGQEELRELIDLGALETVEADLQRLSDRTRADTVDGVHDVLRRVGDLTLDEAKARGATTAWLQQLRGERRAMELRVGGEKRWVAAEDAGLYRDALGAVPPSGLPEAFTADVPDAMERLVRRYARTHGPFETRALRERYGIDLTPVLERLEQGGHLVRGELRPGGTTREWCDPEVLRRLRRASLAALRAEIEPADQRAFARFQASWQGVDRHPPTGAGVDRLREALVPLQGLALPLEVWERDVLPRRTGAYSPAWMDQLCASGEIVWVGAGAMGRRSGRVALYFRDDAALIGPPPRGGAGDAPSEPIHVAVRERLKAGPCFFTDLLTDVGGFTTEELQNGLWDLVWAGEATNDAFAPLRSPKLTAATPAWSQRARASRRSFGARKRGGQPAVQGRWSLTSALFGRDVDPVARRRTQAELLLERYGIVTREQVLAEGIPGGFSSLYDSLAALETIGIARRGYFVEGLGGAQFALPGAVERLRAQRDDDAAPPVVLAATDPAQPYGAALKWPDTPRRPARQAGAYVVLAGAEPVVFVERGGKGLQVLVEADDPRIQPSLAALAETVQRGRIKRLAVEKIDGESIIGSVYEETLIDLGFRPGPRKLTLTT</sequence>
<keyword evidence="6" id="KW-0238">DNA-binding</keyword>
<dbReference type="GO" id="GO:0003677">
    <property type="term" value="F:DNA binding"/>
    <property type="evidence" value="ECO:0007669"/>
    <property type="project" value="UniProtKB-KW"/>
</dbReference>
<gene>
    <name evidence="11" type="ORF">OM076_23195</name>
</gene>
<dbReference type="SMART" id="SM00487">
    <property type="entry name" value="DEXDc"/>
    <property type="match status" value="1"/>
</dbReference>
<feature type="domain" description="Helicase C-terminal" evidence="10">
    <location>
        <begin position="258"/>
        <end position="408"/>
    </location>
</feature>
<evidence type="ECO:0000313" key="12">
    <source>
        <dbReference type="Proteomes" id="UP001149140"/>
    </source>
</evidence>
<evidence type="ECO:0000313" key="11">
    <source>
        <dbReference type="EMBL" id="MDA0163199.1"/>
    </source>
</evidence>
<feature type="domain" description="Helicase ATP-binding" evidence="9">
    <location>
        <begin position="31"/>
        <end position="210"/>
    </location>
</feature>
<dbReference type="Pfam" id="PF00270">
    <property type="entry name" value="DEAD"/>
    <property type="match status" value="1"/>
</dbReference>
<dbReference type="Pfam" id="PF08494">
    <property type="entry name" value="DEAD_assoc"/>
    <property type="match status" value="1"/>
</dbReference>
<keyword evidence="2" id="KW-0227">DNA damage</keyword>
<keyword evidence="5" id="KW-0067">ATP-binding</keyword>
<dbReference type="RefSeq" id="WP_270042440.1">
    <property type="nucleotide sequence ID" value="NZ_JAPDOD010000023.1"/>
</dbReference>
<dbReference type="InterPro" id="IPR055368">
    <property type="entry name" value="WH3_Lhr"/>
</dbReference>
<comment type="caution">
    <text evidence="11">The sequence shown here is derived from an EMBL/GenBank/DDBJ whole genome shotgun (WGS) entry which is preliminary data.</text>
</comment>
<dbReference type="SUPFAM" id="SSF52540">
    <property type="entry name" value="P-loop containing nucleoside triphosphate hydrolases"/>
    <property type="match status" value="1"/>
</dbReference>
<protein>
    <submittedName>
        <fullName evidence="11">DEAD/DEAH box helicase</fullName>
    </submittedName>
</protein>